<proteinExistence type="predicted"/>
<feature type="non-terminal residue" evidence="1">
    <location>
        <position position="1"/>
    </location>
</feature>
<sequence length="70" mass="8316">VSKWLNSHTISHQVIPQLEIVEPSERIAYHLYLLMIEDCPTMSALCEWCEDIGIPERYGRLLYQFELQQH</sequence>
<name>A0ABD6AV83_9EURY</name>
<dbReference type="AlphaFoldDB" id="A0ABD6AV83"/>
<dbReference type="EMBL" id="JBHUDC010000003">
    <property type="protein sequence ID" value="MFD1513440.1"/>
    <property type="molecule type" value="Genomic_DNA"/>
</dbReference>
<comment type="caution">
    <text evidence="1">The sequence shown here is derived from an EMBL/GenBank/DDBJ whole genome shotgun (WGS) entry which is preliminary data.</text>
</comment>
<protein>
    <submittedName>
        <fullName evidence="1">Uncharacterized protein</fullName>
    </submittedName>
</protein>
<evidence type="ECO:0000313" key="1">
    <source>
        <dbReference type="EMBL" id="MFD1513440.1"/>
    </source>
</evidence>
<organism evidence="1 2">
    <name type="scientific">Halomarina rubra</name>
    <dbReference type="NCBI Taxonomy" id="2071873"/>
    <lineage>
        <taxon>Archaea</taxon>
        <taxon>Methanobacteriati</taxon>
        <taxon>Methanobacteriota</taxon>
        <taxon>Stenosarchaea group</taxon>
        <taxon>Halobacteria</taxon>
        <taxon>Halobacteriales</taxon>
        <taxon>Natronomonadaceae</taxon>
        <taxon>Halomarina</taxon>
    </lineage>
</organism>
<dbReference type="RefSeq" id="WP_250873394.1">
    <property type="nucleotide sequence ID" value="NZ_JALXFV010000003.1"/>
</dbReference>
<dbReference type="Proteomes" id="UP001597187">
    <property type="component" value="Unassembled WGS sequence"/>
</dbReference>
<reference evidence="1 2" key="1">
    <citation type="journal article" date="2019" name="Int. J. Syst. Evol. Microbiol.">
        <title>The Global Catalogue of Microorganisms (GCM) 10K type strain sequencing project: providing services to taxonomists for standard genome sequencing and annotation.</title>
        <authorList>
            <consortium name="The Broad Institute Genomics Platform"/>
            <consortium name="The Broad Institute Genome Sequencing Center for Infectious Disease"/>
            <person name="Wu L."/>
            <person name="Ma J."/>
        </authorList>
    </citation>
    <scope>NUCLEOTIDE SEQUENCE [LARGE SCALE GENOMIC DNA]</scope>
    <source>
        <strain evidence="1 2">CGMCC 1.12563</strain>
    </source>
</reference>
<gene>
    <name evidence="1" type="ORF">ACFSBT_09135</name>
</gene>
<keyword evidence="2" id="KW-1185">Reference proteome</keyword>
<evidence type="ECO:0000313" key="2">
    <source>
        <dbReference type="Proteomes" id="UP001597187"/>
    </source>
</evidence>
<accession>A0ABD6AV83</accession>